<dbReference type="EMBL" id="PIQO01000017">
    <property type="protein sequence ID" value="PKR83519.1"/>
    <property type="molecule type" value="Genomic_DNA"/>
</dbReference>
<evidence type="ECO:0000313" key="7">
    <source>
        <dbReference type="EMBL" id="PKR83519.1"/>
    </source>
</evidence>
<evidence type="ECO:0000259" key="6">
    <source>
        <dbReference type="Pfam" id="PF01555"/>
    </source>
</evidence>
<keyword evidence="4" id="KW-0680">Restriction system</keyword>
<dbReference type="InterPro" id="IPR029063">
    <property type="entry name" value="SAM-dependent_MTases_sf"/>
</dbReference>
<dbReference type="PROSITE" id="PS00092">
    <property type="entry name" value="N6_MTASE"/>
    <property type="match status" value="1"/>
</dbReference>
<dbReference type="SUPFAM" id="SSF53335">
    <property type="entry name" value="S-adenosyl-L-methionine-dependent methyltransferases"/>
    <property type="match status" value="1"/>
</dbReference>
<evidence type="ECO:0000256" key="5">
    <source>
        <dbReference type="RuleBase" id="RU362026"/>
    </source>
</evidence>
<reference evidence="7 8" key="1">
    <citation type="submission" date="2017-11" db="EMBL/GenBank/DDBJ databases">
        <title>Bacillus camelliae sp. nov., isolated from pu'er tea.</title>
        <authorList>
            <person name="Niu L."/>
        </authorList>
    </citation>
    <scope>NUCLEOTIDE SEQUENCE [LARGE SCALE GENOMIC DNA]</scope>
    <source>
        <strain evidence="7 8">7578-1</strain>
    </source>
</reference>
<feature type="domain" description="DNA methylase N-4/N-6" evidence="6">
    <location>
        <begin position="24"/>
        <end position="392"/>
    </location>
</feature>
<dbReference type="InterPro" id="IPR002941">
    <property type="entry name" value="DNA_methylase_N4/N6"/>
</dbReference>
<evidence type="ECO:0000313" key="8">
    <source>
        <dbReference type="Proteomes" id="UP000233440"/>
    </source>
</evidence>
<dbReference type="GO" id="GO:0009307">
    <property type="term" value="P:DNA restriction-modification system"/>
    <property type="evidence" value="ECO:0007669"/>
    <property type="project" value="UniProtKB-KW"/>
</dbReference>
<evidence type="ECO:0000256" key="1">
    <source>
        <dbReference type="ARBA" id="ARBA00006594"/>
    </source>
</evidence>
<dbReference type="Proteomes" id="UP000233440">
    <property type="component" value="Unassembled WGS sequence"/>
</dbReference>
<dbReference type="GO" id="GO:0003677">
    <property type="term" value="F:DNA binding"/>
    <property type="evidence" value="ECO:0007669"/>
    <property type="project" value="InterPro"/>
</dbReference>
<name>A0A2N3LFY7_9BACI</name>
<dbReference type="PANTHER" id="PTHR13370:SF24">
    <property type="entry name" value="TYPE III RESTRICTION-MODIFICATION ENZYME STYLTI MOD SUBUNIT"/>
    <property type="match status" value="1"/>
</dbReference>
<comment type="similarity">
    <text evidence="1 5">Belongs to the N(4)/N(6)-methyltransferase family.</text>
</comment>
<dbReference type="RefSeq" id="WP_101355659.1">
    <property type="nucleotide sequence ID" value="NZ_PIQO01000017.1"/>
</dbReference>
<dbReference type="PANTHER" id="PTHR13370">
    <property type="entry name" value="RNA METHYLASE-RELATED"/>
    <property type="match status" value="1"/>
</dbReference>
<comment type="caution">
    <text evidence="7">The sequence shown here is derived from an EMBL/GenBank/DDBJ whole genome shotgun (WGS) entry which is preliminary data.</text>
</comment>
<evidence type="ECO:0000256" key="4">
    <source>
        <dbReference type="ARBA" id="ARBA00022747"/>
    </source>
</evidence>
<keyword evidence="2" id="KW-0489">Methyltransferase</keyword>
<dbReference type="PRINTS" id="PR00508">
    <property type="entry name" value="S21N4MTFRASE"/>
</dbReference>
<dbReference type="GO" id="GO:0005737">
    <property type="term" value="C:cytoplasm"/>
    <property type="evidence" value="ECO:0007669"/>
    <property type="project" value="TreeGrafter"/>
</dbReference>
<sequence length="399" mass="44415">MLKINNVYQGDSLELLKQLDDNSIDSIVTDPPYELGFMGKSWDKTGIAYNIDLWKECLRALKPGGHLLAFGGTRTYHRMACAIEDAGFEIRDQIQWIYGSGFPKSYNISKGIDKKFGAEREIVGKRVHPTLKNEPNVKSKAYHVETLNSNKNMESWDITAPSTDLAKHWDGWGTALKPANEPIVMARKPLSEKSIVDNVLRWKTGGINIDDSRIEGTYDNSGRSNRTVDYVDDTQVANKKAGMKTRADANELGRFPANIIFDEEAASILDEQSGTLKSGFMKAGHPYGKGDGQNVYGKLTGFTKKDTHGDSGGASRFFYCAKAAKKEKGKFNNHPTVKPMKLMEYLVRLITPENGIVLDPFAGSGTTLLACINMQKNYIGFELSQEYVDIINQRIHNLA</sequence>
<keyword evidence="8" id="KW-1185">Reference proteome</keyword>
<accession>A0A2N3LFY7</accession>
<dbReference type="OrthoDB" id="9800801at2"/>
<protein>
    <recommendedName>
        <fullName evidence="5">Methyltransferase</fullName>
        <ecNumber evidence="5">2.1.1.-</ecNumber>
    </recommendedName>
</protein>
<dbReference type="InterPro" id="IPR001091">
    <property type="entry name" value="RM_Methyltransferase"/>
</dbReference>
<organism evidence="7 8">
    <name type="scientific">Heyndrickxia camelliae</name>
    <dbReference type="NCBI Taxonomy" id="1707093"/>
    <lineage>
        <taxon>Bacteria</taxon>
        <taxon>Bacillati</taxon>
        <taxon>Bacillota</taxon>
        <taxon>Bacilli</taxon>
        <taxon>Bacillales</taxon>
        <taxon>Bacillaceae</taxon>
        <taxon>Heyndrickxia</taxon>
    </lineage>
</organism>
<dbReference type="GO" id="GO:0008170">
    <property type="term" value="F:N-methyltransferase activity"/>
    <property type="evidence" value="ECO:0007669"/>
    <property type="project" value="InterPro"/>
</dbReference>
<gene>
    <name evidence="7" type="ORF">CWO92_18305</name>
</gene>
<keyword evidence="3" id="KW-0808">Transferase</keyword>
<evidence type="ECO:0000256" key="3">
    <source>
        <dbReference type="ARBA" id="ARBA00022679"/>
    </source>
</evidence>
<dbReference type="Gene3D" id="3.40.50.150">
    <property type="entry name" value="Vaccinia Virus protein VP39"/>
    <property type="match status" value="1"/>
</dbReference>
<evidence type="ECO:0000256" key="2">
    <source>
        <dbReference type="ARBA" id="ARBA00022603"/>
    </source>
</evidence>
<dbReference type="AlphaFoldDB" id="A0A2N3LFY7"/>
<proteinExistence type="inferred from homology"/>
<dbReference type="Pfam" id="PF01555">
    <property type="entry name" value="N6_N4_Mtase"/>
    <property type="match status" value="1"/>
</dbReference>
<dbReference type="GO" id="GO:0032259">
    <property type="term" value="P:methylation"/>
    <property type="evidence" value="ECO:0007669"/>
    <property type="project" value="UniProtKB-KW"/>
</dbReference>
<dbReference type="EC" id="2.1.1.-" evidence="5"/>
<dbReference type="InterPro" id="IPR002052">
    <property type="entry name" value="DNA_methylase_N6_adenine_CS"/>
</dbReference>